<proteinExistence type="predicted"/>
<keyword evidence="3 5" id="KW-1133">Transmembrane helix</keyword>
<name>A0ABP8NN99_9BACT</name>
<evidence type="ECO:0000313" key="7">
    <source>
        <dbReference type="EMBL" id="GAA4468665.1"/>
    </source>
</evidence>
<dbReference type="PANTHER" id="PTHR22550:SF5">
    <property type="entry name" value="LEUCINE ZIPPER PROTEIN 4"/>
    <property type="match status" value="1"/>
</dbReference>
<dbReference type="PRINTS" id="PR00453">
    <property type="entry name" value="VWFADOMAIN"/>
</dbReference>
<dbReference type="CDD" id="cd00198">
    <property type="entry name" value="vWFA"/>
    <property type="match status" value="1"/>
</dbReference>
<gene>
    <name evidence="7" type="ORF">GCM10023156_59940</name>
</gene>
<dbReference type="InterPro" id="IPR028087">
    <property type="entry name" value="Tad_N"/>
</dbReference>
<evidence type="ECO:0000256" key="5">
    <source>
        <dbReference type="SAM" id="Phobius"/>
    </source>
</evidence>
<keyword evidence="1" id="KW-1003">Cell membrane</keyword>
<protein>
    <submittedName>
        <fullName evidence="7">VWA domain-containing protein</fullName>
    </submittedName>
</protein>
<dbReference type="Pfam" id="PF13400">
    <property type="entry name" value="Tad"/>
    <property type="match status" value="1"/>
</dbReference>
<evidence type="ECO:0000256" key="1">
    <source>
        <dbReference type="ARBA" id="ARBA00022475"/>
    </source>
</evidence>
<accession>A0ABP8NN99</accession>
<evidence type="ECO:0000259" key="6">
    <source>
        <dbReference type="PROSITE" id="PS50234"/>
    </source>
</evidence>
<feature type="transmembrane region" description="Helical" evidence="5">
    <location>
        <begin position="27"/>
        <end position="47"/>
    </location>
</feature>
<dbReference type="Gene3D" id="3.40.50.410">
    <property type="entry name" value="von Willebrand factor, type A domain"/>
    <property type="match status" value="1"/>
</dbReference>
<dbReference type="PROSITE" id="PS50234">
    <property type="entry name" value="VWFA"/>
    <property type="match status" value="1"/>
</dbReference>
<dbReference type="Proteomes" id="UP001500840">
    <property type="component" value="Unassembled WGS sequence"/>
</dbReference>
<evidence type="ECO:0000256" key="2">
    <source>
        <dbReference type="ARBA" id="ARBA00022692"/>
    </source>
</evidence>
<dbReference type="InterPro" id="IPR002035">
    <property type="entry name" value="VWF_A"/>
</dbReference>
<dbReference type="SUPFAM" id="SSF53300">
    <property type="entry name" value="vWA-like"/>
    <property type="match status" value="1"/>
</dbReference>
<dbReference type="EMBL" id="BAABGA010000099">
    <property type="protein sequence ID" value="GAA4468665.1"/>
    <property type="molecule type" value="Genomic_DNA"/>
</dbReference>
<sequence>MIMNHPNPQSTLRRSDLPRGASRRRGAMLILIVIMMVAFMMAVTFSVDIAQMHLARTELRSATDAAAKAAALELSQSFNEGLAIRRGQQIALRNTVNGDPLIVDASDFSFGASREAKSGKFEFSPGQRPINSVKVNGKRTHGSSAGAVPMFFGNMVGFEFFEPQALSTATYIERDVVLVVDRSGSMAGDKIADLRDAINIFTSTLEGTPVQEQVGLASYNDRAREDVQLSDDLNLITRAMAALPVGGFTSISRGMDAGHEIMNRSRDAKFVEKTMIVMTDGKHNRGREPRESADEIARDGITIHTITFGAGADTTRMREVATIGNGKTFHAASGDELRQIYREIALTLSTMMTE</sequence>
<feature type="domain" description="VWFA" evidence="6">
    <location>
        <begin position="175"/>
        <end position="344"/>
    </location>
</feature>
<dbReference type="InterPro" id="IPR036465">
    <property type="entry name" value="vWFA_dom_sf"/>
</dbReference>
<comment type="caution">
    <text evidence="7">The sequence shown here is derived from an EMBL/GenBank/DDBJ whole genome shotgun (WGS) entry which is preliminary data.</text>
</comment>
<evidence type="ECO:0000256" key="3">
    <source>
        <dbReference type="ARBA" id="ARBA00022989"/>
    </source>
</evidence>
<dbReference type="SMART" id="SM00327">
    <property type="entry name" value="VWA"/>
    <property type="match status" value="1"/>
</dbReference>
<evidence type="ECO:0000313" key="8">
    <source>
        <dbReference type="Proteomes" id="UP001500840"/>
    </source>
</evidence>
<dbReference type="PANTHER" id="PTHR22550">
    <property type="entry name" value="SPORE GERMINATION PROTEIN"/>
    <property type="match status" value="1"/>
</dbReference>
<keyword evidence="8" id="KW-1185">Reference proteome</keyword>
<evidence type="ECO:0000256" key="4">
    <source>
        <dbReference type="ARBA" id="ARBA00023136"/>
    </source>
</evidence>
<dbReference type="InterPro" id="IPR050768">
    <property type="entry name" value="UPF0353/GerABKA_families"/>
</dbReference>
<organism evidence="7 8">
    <name type="scientific">Novipirellula rosea</name>
    <dbReference type="NCBI Taxonomy" id="1031540"/>
    <lineage>
        <taxon>Bacteria</taxon>
        <taxon>Pseudomonadati</taxon>
        <taxon>Planctomycetota</taxon>
        <taxon>Planctomycetia</taxon>
        <taxon>Pirellulales</taxon>
        <taxon>Pirellulaceae</taxon>
        <taxon>Novipirellula</taxon>
    </lineage>
</organism>
<keyword evidence="4 5" id="KW-0472">Membrane</keyword>
<reference evidence="8" key="1">
    <citation type="journal article" date="2019" name="Int. J. Syst. Evol. Microbiol.">
        <title>The Global Catalogue of Microorganisms (GCM) 10K type strain sequencing project: providing services to taxonomists for standard genome sequencing and annotation.</title>
        <authorList>
            <consortium name="The Broad Institute Genomics Platform"/>
            <consortium name="The Broad Institute Genome Sequencing Center for Infectious Disease"/>
            <person name="Wu L."/>
            <person name="Ma J."/>
        </authorList>
    </citation>
    <scope>NUCLEOTIDE SEQUENCE [LARGE SCALE GENOMIC DNA]</scope>
    <source>
        <strain evidence="8">JCM 17759</strain>
    </source>
</reference>
<keyword evidence="2 5" id="KW-0812">Transmembrane</keyword>
<dbReference type="Pfam" id="PF00092">
    <property type="entry name" value="VWA"/>
    <property type="match status" value="1"/>
</dbReference>